<evidence type="ECO:0000313" key="3">
    <source>
        <dbReference type="Proteomes" id="UP000467334"/>
    </source>
</evidence>
<accession>A0A7J5L8J5</accession>
<feature type="domain" description="Metallo-beta-lactamase" evidence="1">
    <location>
        <begin position="25"/>
        <end position="81"/>
    </location>
</feature>
<dbReference type="SUPFAM" id="SSF56281">
    <property type="entry name" value="Metallo-hydrolase/oxidoreductase"/>
    <property type="match status" value="1"/>
</dbReference>
<dbReference type="InterPro" id="IPR036866">
    <property type="entry name" value="RibonucZ/Hydroxyglut_hydro"/>
</dbReference>
<comment type="caution">
    <text evidence="2">The sequence shown here is derived from an EMBL/GenBank/DDBJ whole genome shotgun (WGS) entry which is preliminary data.</text>
</comment>
<dbReference type="PANTHER" id="PTHR30619:SF1">
    <property type="entry name" value="RECOMBINATION PROTEIN 2"/>
    <property type="match status" value="1"/>
</dbReference>
<evidence type="ECO:0000313" key="2">
    <source>
        <dbReference type="EMBL" id="KAB5308890.1"/>
    </source>
</evidence>
<dbReference type="InterPro" id="IPR052159">
    <property type="entry name" value="Competence_DNA_uptake"/>
</dbReference>
<proteinExistence type="predicted"/>
<gene>
    <name evidence="2" type="ORF">F9958_16880</name>
</gene>
<dbReference type="InterPro" id="IPR001279">
    <property type="entry name" value="Metallo-B-lactamas"/>
</dbReference>
<dbReference type="Gene3D" id="3.60.15.10">
    <property type="entry name" value="Ribonuclease Z/Hydroxyacylglutathione hydrolase-like"/>
    <property type="match status" value="1"/>
</dbReference>
<dbReference type="Pfam" id="PF00753">
    <property type="entry name" value="Lactamase_B"/>
    <property type="match status" value="1"/>
</dbReference>
<sequence length="330" mass="38103">MVYEDETEITKLKTMTISFLRAKHGDCINIRHNDKNVIIDSGTPDSDAYSCLIDEVRAQGQRVDLLVITHYDYDHIGGVFAMDSDNWEIVDNVWFNSAQMVMPTVNKENYLSIRQANSVQSALEDFHVKWDRELTRGKVFELGNNWLLKILYGGCDKILDGVGEFLSSPKCDWNATFEELEHYLNDNVLDTTEVNASSIVLLLTDGKHNYLFPGDSTPQVLLDALSDYSETNPLRLDLLKLPHHGSYKNITHEILKKIICSDYVVLTNGKVHFHPNKKMMLKVLNWGRRTDDKIRFHLNYHQELSEKLKISEAEQKKYKFELDGQTEFKI</sequence>
<dbReference type="EMBL" id="WCLE01000059">
    <property type="protein sequence ID" value="KAB5308890.1"/>
    <property type="molecule type" value="Genomic_DNA"/>
</dbReference>
<dbReference type="PANTHER" id="PTHR30619">
    <property type="entry name" value="DNA INTERNALIZATION/COMPETENCE PROTEIN COMEC/REC2"/>
    <property type="match status" value="1"/>
</dbReference>
<reference evidence="2 3" key="1">
    <citation type="journal article" date="2019" name="Nat. Med.">
        <title>A library of human gut bacterial isolates paired with longitudinal multiomics data enables mechanistic microbiome research.</title>
        <authorList>
            <person name="Poyet M."/>
            <person name="Groussin M."/>
            <person name="Gibbons S.M."/>
            <person name="Avila-Pacheco J."/>
            <person name="Jiang X."/>
            <person name="Kearney S.M."/>
            <person name="Perrotta A.R."/>
            <person name="Berdy B."/>
            <person name="Zhao S."/>
            <person name="Lieberman T.D."/>
            <person name="Swanson P.K."/>
            <person name="Smith M."/>
            <person name="Roesemann S."/>
            <person name="Alexander J.E."/>
            <person name="Rich S.A."/>
            <person name="Livny J."/>
            <person name="Vlamakis H."/>
            <person name="Clish C."/>
            <person name="Bullock K."/>
            <person name="Deik A."/>
            <person name="Scott J."/>
            <person name="Pierce K.A."/>
            <person name="Xavier R.J."/>
            <person name="Alm E.J."/>
        </authorList>
    </citation>
    <scope>NUCLEOTIDE SEQUENCE [LARGE SCALE GENOMIC DNA]</scope>
    <source>
        <strain evidence="2 3">BIOML-A6</strain>
    </source>
</reference>
<keyword evidence="2" id="KW-0378">Hydrolase</keyword>
<dbReference type="GO" id="GO:0016787">
    <property type="term" value="F:hydrolase activity"/>
    <property type="evidence" value="ECO:0007669"/>
    <property type="project" value="UniProtKB-KW"/>
</dbReference>
<organism evidence="2 3">
    <name type="scientific">Bacteroides stercoris</name>
    <dbReference type="NCBI Taxonomy" id="46506"/>
    <lineage>
        <taxon>Bacteria</taxon>
        <taxon>Pseudomonadati</taxon>
        <taxon>Bacteroidota</taxon>
        <taxon>Bacteroidia</taxon>
        <taxon>Bacteroidales</taxon>
        <taxon>Bacteroidaceae</taxon>
        <taxon>Bacteroides</taxon>
    </lineage>
</organism>
<protein>
    <submittedName>
        <fullName evidence="2">MBL fold metallo-hydrolase</fullName>
    </submittedName>
</protein>
<dbReference type="AlphaFoldDB" id="A0A7J5L8J5"/>
<name>A0A7J5L8J5_BACSE</name>
<evidence type="ECO:0000259" key="1">
    <source>
        <dbReference type="Pfam" id="PF00753"/>
    </source>
</evidence>
<dbReference type="Proteomes" id="UP000467334">
    <property type="component" value="Unassembled WGS sequence"/>
</dbReference>